<accession>A0ABS1CLX5</accession>
<dbReference type="SUPFAM" id="SSF54909">
    <property type="entry name" value="Dimeric alpha+beta barrel"/>
    <property type="match status" value="1"/>
</dbReference>
<sequence length="577" mass="63805">MRRVDGDTAVSTTHLNLADIQGNVVRAYGRFGFPCARYYFLRVDPQQSADGRALVDRVRRRITTAVRWREGPNETAPGAVEPPDSTLNIAFTFYGLLALGLPTSVLARMPPEFIEGMPGRTYILGDEGDNAPEHWDPIWRTNAEKRIGSGQTAADGELGHVHIWLSINARSMEQMEAAHETLMADIAAHPGLRLLPGHGADGADYQAASAIFAPGPDDTLVPTGKEHFGFTDGIGDPVFDGRYEPDVQARRVKGRGRLTPATEQQPDQQWVPLATGEFLLGHADESQELPPTAPPWEFTRNGTFMVFRKLHQNVKTFHDYTAEQAALFGRLWGLEAEAALATLKAKLVGRWSDGIPLIAAPTYDDWRRLQSQWRDVPAIGLKPRTERTPAEQARKDAFDDLLANFTFGDDKDGIKCPYGAHLRRVNTRDMLDPELHGDNPEARTGSSLNKRRRILRRGLPYGHADPDNPSDDGEHGVIFIALCASLSRQFEFLQQQWIQYGLDFNTGNDTCPLVGNHRLDDRRPATKHVIAADPAGDAPPFIAANLPNFVTTRGGDYFFLPGINALRMIAQGSVDPT</sequence>
<organism evidence="7 8">
    <name type="scientific">Thiohalocapsa halophila</name>
    <dbReference type="NCBI Taxonomy" id="69359"/>
    <lineage>
        <taxon>Bacteria</taxon>
        <taxon>Pseudomonadati</taxon>
        <taxon>Pseudomonadota</taxon>
        <taxon>Gammaproteobacteria</taxon>
        <taxon>Chromatiales</taxon>
        <taxon>Chromatiaceae</taxon>
        <taxon>Thiohalocapsa</taxon>
    </lineage>
</organism>
<dbReference type="InterPro" id="IPR011008">
    <property type="entry name" value="Dimeric_a/b-barrel"/>
</dbReference>
<evidence type="ECO:0000256" key="3">
    <source>
        <dbReference type="ARBA" id="ARBA00022723"/>
    </source>
</evidence>
<dbReference type="EMBL" id="NRRV01000062">
    <property type="protein sequence ID" value="MBK1632931.1"/>
    <property type="molecule type" value="Genomic_DNA"/>
</dbReference>
<dbReference type="PANTHER" id="PTHR30521:SF5">
    <property type="entry name" value="BLR4509 PROTEIN"/>
    <property type="match status" value="1"/>
</dbReference>
<dbReference type="InterPro" id="IPR048328">
    <property type="entry name" value="Dyp_perox_C"/>
</dbReference>
<keyword evidence="5" id="KW-0408">Iron</keyword>
<keyword evidence="4" id="KW-0560">Oxidoreductase</keyword>
<evidence type="ECO:0000313" key="7">
    <source>
        <dbReference type="EMBL" id="MBK1632931.1"/>
    </source>
</evidence>
<evidence type="ECO:0000256" key="4">
    <source>
        <dbReference type="ARBA" id="ARBA00023002"/>
    </source>
</evidence>
<keyword evidence="3" id="KW-0479">Metal-binding</keyword>
<evidence type="ECO:0000256" key="5">
    <source>
        <dbReference type="ARBA" id="ARBA00023004"/>
    </source>
</evidence>
<proteinExistence type="predicted"/>
<evidence type="ECO:0000256" key="1">
    <source>
        <dbReference type="ARBA" id="ARBA00001970"/>
    </source>
</evidence>
<keyword evidence="8" id="KW-1185">Reference proteome</keyword>
<dbReference type="PANTHER" id="PTHR30521">
    <property type="entry name" value="DEFERROCHELATASE/PEROXIDASE"/>
    <property type="match status" value="1"/>
</dbReference>
<gene>
    <name evidence="7" type="ORF">CKO31_19690</name>
</gene>
<dbReference type="PROSITE" id="PS51404">
    <property type="entry name" value="DYP_PEROXIDASE"/>
    <property type="match status" value="1"/>
</dbReference>
<dbReference type="InterPro" id="IPR006314">
    <property type="entry name" value="Dyp_peroxidase"/>
</dbReference>
<protein>
    <recommendedName>
        <fullName evidence="6">Dyp-type peroxidase C-terminal domain-containing protein</fullName>
    </recommendedName>
</protein>
<feature type="domain" description="Dyp-type peroxidase C-terminal" evidence="6">
    <location>
        <begin position="449"/>
        <end position="498"/>
    </location>
</feature>
<name>A0ABS1CLX5_9GAMM</name>
<reference evidence="7 8" key="1">
    <citation type="journal article" date="2020" name="Microorganisms">
        <title>Osmotic Adaptation and Compatible Solute Biosynthesis of Phototrophic Bacteria as Revealed from Genome Analyses.</title>
        <authorList>
            <person name="Imhoff J.F."/>
            <person name="Rahn T."/>
            <person name="Kunzel S."/>
            <person name="Keller A."/>
            <person name="Neulinger S.C."/>
        </authorList>
    </citation>
    <scope>NUCLEOTIDE SEQUENCE [LARGE SCALE GENOMIC DNA]</scope>
    <source>
        <strain evidence="7 8">DSM 6210</strain>
    </source>
</reference>
<evidence type="ECO:0000313" key="8">
    <source>
        <dbReference type="Proteomes" id="UP000748752"/>
    </source>
</evidence>
<comment type="caution">
    <text evidence="7">The sequence shown here is derived from an EMBL/GenBank/DDBJ whole genome shotgun (WGS) entry which is preliminary data.</text>
</comment>
<comment type="cofactor">
    <cofactor evidence="1">
        <name>heme b</name>
        <dbReference type="ChEBI" id="CHEBI:60344"/>
    </cofactor>
</comment>
<keyword evidence="2" id="KW-0575">Peroxidase</keyword>
<evidence type="ECO:0000256" key="2">
    <source>
        <dbReference type="ARBA" id="ARBA00022559"/>
    </source>
</evidence>
<dbReference type="Proteomes" id="UP000748752">
    <property type="component" value="Unassembled WGS sequence"/>
</dbReference>
<dbReference type="Pfam" id="PF20628">
    <property type="entry name" value="Dyp_perox_C"/>
    <property type="match status" value="1"/>
</dbReference>
<evidence type="ECO:0000259" key="6">
    <source>
        <dbReference type="Pfam" id="PF20628"/>
    </source>
</evidence>